<keyword evidence="2" id="KW-0812">Transmembrane</keyword>
<name>A0AAN9AGB4_HALRR</name>
<feature type="region of interest" description="Disordered" evidence="1">
    <location>
        <begin position="222"/>
        <end position="241"/>
    </location>
</feature>
<dbReference type="EMBL" id="JAXCGZ010000229">
    <property type="protein sequence ID" value="KAK7086364.1"/>
    <property type="molecule type" value="Genomic_DNA"/>
</dbReference>
<keyword evidence="2" id="KW-0472">Membrane</keyword>
<evidence type="ECO:0000256" key="2">
    <source>
        <dbReference type="SAM" id="Phobius"/>
    </source>
</evidence>
<evidence type="ECO:0000256" key="3">
    <source>
        <dbReference type="SAM" id="SignalP"/>
    </source>
</evidence>
<feature type="region of interest" description="Disordered" evidence="1">
    <location>
        <begin position="252"/>
        <end position="275"/>
    </location>
</feature>
<feature type="compositionally biased region" description="Basic residues" evidence="1">
    <location>
        <begin position="300"/>
        <end position="309"/>
    </location>
</feature>
<gene>
    <name evidence="4" type="ORF">SK128_015880</name>
</gene>
<proteinExistence type="predicted"/>
<feature type="compositionally biased region" description="Polar residues" evidence="1">
    <location>
        <begin position="403"/>
        <end position="414"/>
    </location>
</feature>
<keyword evidence="5" id="KW-1185">Reference proteome</keyword>
<feature type="compositionally biased region" description="Basic and acidic residues" evidence="1">
    <location>
        <begin position="313"/>
        <end position="348"/>
    </location>
</feature>
<feature type="chain" id="PRO_5042938767" evidence="3">
    <location>
        <begin position="26"/>
        <end position="414"/>
    </location>
</feature>
<feature type="region of interest" description="Disordered" evidence="1">
    <location>
        <begin position="289"/>
        <end position="414"/>
    </location>
</feature>
<keyword evidence="2" id="KW-1133">Transmembrane helix</keyword>
<organism evidence="4 5">
    <name type="scientific">Halocaridina rubra</name>
    <name type="common">Hawaiian red shrimp</name>
    <dbReference type="NCBI Taxonomy" id="373956"/>
    <lineage>
        <taxon>Eukaryota</taxon>
        <taxon>Metazoa</taxon>
        <taxon>Ecdysozoa</taxon>
        <taxon>Arthropoda</taxon>
        <taxon>Crustacea</taxon>
        <taxon>Multicrustacea</taxon>
        <taxon>Malacostraca</taxon>
        <taxon>Eumalacostraca</taxon>
        <taxon>Eucarida</taxon>
        <taxon>Decapoda</taxon>
        <taxon>Pleocyemata</taxon>
        <taxon>Caridea</taxon>
        <taxon>Atyoidea</taxon>
        <taxon>Atyidae</taxon>
        <taxon>Halocaridina</taxon>
    </lineage>
</organism>
<reference evidence="4 5" key="1">
    <citation type="submission" date="2023-11" db="EMBL/GenBank/DDBJ databases">
        <title>Halocaridina rubra genome assembly.</title>
        <authorList>
            <person name="Smith C."/>
        </authorList>
    </citation>
    <scope>NUCLEOTIDE SEQUENCE [LARGE SCALE GENOMIC DNA]</scope>
    <source>
        <strain evidence="4">EP-1</strain>
        <tissue evidence="4">Whole</tissue>
    </source>
</reference>
<evidence type="ECO:0000313" key="5">
    <source>
        <dbReference type="Proteomes" id="UP001381693"/>
    </source>
</evidence>
<dbReference type="Proteomes" id="UP001381693">
    <property type="component" value="Unassembled WGS sequence"/>
</dbReference>
<evidence type="ECO:0000313" key="4">
    <source>
        <dbReference type="EMBL" id="KAK7086364.1"/>
    </source>
</evidence>
<keyword evidence="3" id="KW-0732">Signal</keyword>
<feature type="compositionally biased region" description="Basic and acidic residues" evidence="1">
    <location>
        <begin position="356"/>
        <end position="367"/>
    </location>
</feature>
<evidence type="ECO:0000256" key="1">
    <source>
        <dbReference type="SAM" id="MobiDB-lite"/>
    </source>
</evidence>
<feature type="signal peptide" evidence="3">
    <location>
        <begin position="1"/>
        <end position="25"/>
    </location>
</feature>
<feature type="transmembrane region" description="Helical" evidence="2">
    <location>
        <begin position="166"/>
        <end position="190"/>
    </location>
</feature>
<comment type="caution">
    <text evidence="4">The sequence shown here is derived from an EMBL/GenBank/DDBJ whole genome shotgun (WGS) entry which is preliminary data.</text>
</comment>
<dbReference type="AlphaFoldDB" id="A0AAN9AGB4"/>
<sequence length="414" mass="45390">MAVIWRAESLLVLATIIAVFERGSSICHLNSYVASCILDIVEEHIEATAIINHCHLPLDVTFLVSYQYGNSTRHNWKYTFVTANQNERVLIPGLLLPTAPHAPVFLYARVPEKEFDMHNSSFVAIEASFVAELRTDEWEEAEFLNHTIYIDTTDDCRFSKSGQDPIPWIVGGLFIITILSGLIGGGFYLYRKKKLELDQLALVSAMEVGLPGAQPYQLEAVTNQTESKSEAPSNTSVQPDSVVNEVESNGDSAIDLHSADDNVDEGSSSSHGFGFGRLKEEKASVVIGNPAYQEDSVPSRKVKRRKSSRRSASSHEGEISQGSRKEISQRSQTNKDRQDVSLENKELPNSETPVENGHHSLSEHPLEDSSSDDGMPVGEGARRKVRGVPTLNNATSVIAPEVQVSSGGDSQKGL</sequence>
<protein>
    <submittedName>
        <fullName evidence="4">Uncharacterized protein</fullName>
    </submittedName>
</protein>
<accession>A0AAN9AGB4</accession>